<organism evidence="1 2">
    <name type="scientific">Williamsia sterculiae</name>
    <dbReference type="NCBI Taxonomy" id="1344003"/>
    <lineage>
        <taxon>Bacteria</taxon>
        <taxon>Bacillati</taxon>
        <taxon>Actinomycetota</taxon>
        <taxon>Actinomycetes</taxon>
        <taxon>Mycobacteriales</taxon>
        <taxon>Nocardiaceae</taxon>
        <taxon>Williamsia</taxon>
    </lineage>
</organism>
<evidence type="ECO:0000313" key="2">
    <source>
        <dbReference type="Proteomes" id="UP000186218"/>
    </source>
</evidence>
<proteinExistence type="predicted"/>
<protein>
    <submittedName>
        <fullName evidence="1">Uncharacterized protein</fullName>
    </submittedName>
</protein>
<reference evidence="1 2" key="1">
    <citation type="submission" date="2017-01" db="EMBL/GenBank/DDBJ databases">
        <authorList>
            <person name="Mah S.A."/>
            <person name="Swanson W.J."/>
            <person name="Moy G.W."/>
            <person name="Vacquier V.D."/>
        </authorList>
    </citation>
    <scope>NUCLEOTIDE SEQUENCE [LARGE SCALE GENOMIC DNA]</scope>
    <source>
        <strain evidence="1 2">CPCC 203464</strain>
    </source>
</reference>
<dbReference type="STRING" id="1344003.SAMN05445060_2736"/>
<dbReference type="OrthoDB" id="4549539at2"/>
<dbReference type="Proteomes" id="UP000186218">
    <property type="component" value="Unassembled WGS sequence"/>
</dbReference>
<keyword evidence="2" id="KW-1185">Reference proteome</keyword>
<evidence type="ECO:0000313" key="1">
    <source>
        <dbReference type="EMBL" id="SIS11460.1"/>
    </source>
</evidence>
<accession>A0A1N7GFX5</accession>
<name>A0A1N7GFX5_9NOCA</name>
<dbReference type="EMBL" id="FTNT01000008">
    <property type="protein sequence ID" value="SIS11460.1"/>
    <property type="molecule type" value="Genomic_DNA"/>
</dbReference>
<gene>
    <name evidence="1" type="ORF">SAMN05445060_2736</name>
</gene>
<dbReference type="AlphaFoldDB" id="A0A1N7GFX5"/>
<dbReference type="RefSeq" id="WP_076480436.1">
    <property type="nucleotide sequence ID" value="NZ_FTNT01000008.1"/>
</dbReference>
<sequence length="630" mass="71796">MNLQDLMGSSNNNEPRIVQSRDVPSIEAVDQRQRRELLAKVNTAASLVKVSRLLAKLDLSVISHTYADVERAFAATVSAEVRSETEPLITAGNALLHPVSLLGAIKEVIAFGGSEDAPTITDEQLLQLLLSVADENEVASTPPTGVDRDEQVRFITLSHMAQHSMVSGDPIEFAATIACETWLAGWSEQTSKKVRGSLEVDPAAQWEAITGVSLDDYFALGYVFYNLWRREGFKTLHPDFLLDRGIPSAVVEFLIERCSLSLSEIRDLLLDQDGDEATTPWTRYKLQQCPFVRLEDDTLVPVRFQFVVQRIFGDHLFMESHDMLKQTDPKKADYYASAMRDIFEQRVGEVLQRICEADNTGETVLVTEQQMKRAWGKSKGRPPSVCDFVLFRGNTCVLVDANMRYLPQEFAEGTANYHDFEKQIEERYTKTKFGQLLSTVDLLLKHGWNRTGARVTNRTRFVPFVVAPDAGLPTDMTVDSAMFVRAFELVKRFNVNPSYYRVFVPGVLSWRNLAMLEGYAEKSGNIFPLLHRWRNILPVGQRLPVPLQEYIETNYPGSTAMSQYFHRVGWDFFEYLMNCASQLQIEAMPESLREDARRHAEEMRAARPTFDNRFESQFQDWHDRYNDPLE</sequence>